<keyword evidence="20" id="KW-0964">Secreted</keyword>
<evidence type="ECO:0000256" key="13">
    <source>
        <dbReference type="ARBA" id="ARBA00023157"/>
    </source>
</evidence>
<evidence type="ECO:0000256" key="15">
    <source>
        <dbReference type="PIRSR" id="PIRSR600823-1"/>
    </source>
</evidence>
<dbReference type="PROSITE" id="PS00436">
    <property type="entry name" value="PEROXIDASE_2"/>
    <property type="match status" value="1"/>
</dbReference>
<dbReference type="OrthoDB" id="2113341at2759"/>
<keyword evidence="9 20" id="KW-0732">Signal</keyword>
<keyword evidence="10 17" id="KW-0106">Calcium</keyword>
<dbReference type="Gene3D" id="1.10.520.10">
    <property type="match status" value="1"/>
</dbReference>
<evidence type="ECO:0000259" key="21">
    <source>
        <dbReference type="PROSITE" id="PS50873"/>
    </source>
</evidence>
<evidence type="ECO:0000256" key="3">
    <source>
        <dbReference type="ARBA" id="ARBA00004613"/>
    </source>
</evidence>
<comment type="subcellular location">
    <subcellularLocation>
        <location evidence="3 20">Secreted</location>
    </subcellularLocation>
</comment>
<organism evidence="22 23">
    <name type="scientific">Cicer arietinum</name>
    <name type="common">Chickpea</name>
    <name type="synonym">Garbanzo</name>
    <dbReference type="NCBI Taxonomy" id="3827"/>
    <lineage>
        <taxon>Eukaryota</taxon>
        <taxon>Viridiplantae</taxon>
        <taxon>Streptophyta</taxon>
        <taxon>Embryophyta</taxon>
        <taxon>Tracheophyta</taxon>
        <taxon>Spermatophyta</taxon>
        <taxon>Magnoliopsida</taxon>
        <taxon>eudicotyledons</taxon>
        <taxon>Gunneridae</taxon>
        <taxon>Pentapetalae</taxon>
        <taxon>rosids</taxon>
        <taxon>fabids</taxon>
        <taxon>Fabales</taxon>
        <taxon>Fabaceae</taxon>
        <taxon>Papilionoideae</taxon>
        <taxon>50 kb inversion clade</taxon>
        <taxon>NPAAA clade</taxon>
        <taxon>Hologalegina</taxon>
        <taxon>IRL clade</taxon>
        <taxon>Cicereae</taxon>
        <taxon>Cicer</taxon>
    </lineage>
</organism>
<dbReference type="SUPFAM" id="SSF48113">
    <property type="entry name" value="Heme-dependent peroxidases"/>
    <property type="match status" value="1"/>
</dbReference>
<evidence type="ECO:0000256" key="20">
    <source>
        <dbReference type="RuleBase" id="RU362060"/>
    </source>
</evidence>
<evidence type="ECO:0000313" key="22">
    <source>
        <dbReference type="Proteomes" id="UP000087171"/>
    </source>
</evidence>
<dbReference type="InterPro" id="IPR019794">
    <property type="entry name" value="Peroxidases_AS"/>
</dbReference>
<dbReference type="GO" id="GO:0006979">
    <property type="term" value="P:response to oxidative stress"/>
    <property type="evidence" value="ECO:0007669"/>
    <property type="project" value="UniProtKB-UniRule"/>
</dbReference>
<feature type="binding site" evidence="17">
    <location>
        <position position="248"/>
    </location>
    <ligand>
        <name>Ca(2+)</name>
        <dbReference type="ChEBI" id="CHEBI:29108"/>
        <label>2</label>
    </ligand>
</feature>
<feature type="binding site" evidence="17">
    <location>
        <position position="87"/>
    </location>
    <ligand>
        <name>Ca(2+)</name>
        <dbReference type="ChEBI" id="CHEBI:29108"/>
        <label>1</label>
    </ligand>
</feature>
<feature type="signal peptide" evidence="20">
    <location>
        <begin position="1"/>
        <end position="19"/>
    </location>
</feature>
<evidence type="ECO:0000256" key="9">
    <source>
        <dbReference type="ARBA" id="ARBA00022729"/>
    </source>
</evidence>
<dbReference type="eggNOG" id="ENOG502QU1K">
    <property type="taxonomic scope" value="Eukaryota"/>
</dbReference>
<keyword evidence="6 20" id="KW-0575">Peroxidase</keyword>
<dbReference type="AlphaFoldDB" id="A0A1S2Z3T7"/>
<evidence type="ECO:0000256" key="19">
    <source>
        <dbReference type="PIRSR" id="PIRSR600823-5"/>
    </source>
</evidence>
<sequence length="328" mass="35817">MAFKLTICLLICLIGIVSATNTITSATNYVSSYIPDIYSTTILAKCPLALYTIKTEINKAVSKENRMGASLLRLHFHDCFVQGCDASVLLKDTPKFKGEQGALPNVNSLRGFDVIENIKAKLEALCPYTVSCADILAVAARDSVVALGGPSWAVRLGRRDSTTASFGGTFDLPAPFHDLKNLTITFQKKGFSVDEMVALSGAHSIGQAKCSLFRSRIYNETNIDGNYAKSLQAICPKKGGDSNSSPLDPTPNFFDNAYYKNLVYEKGLLHSDQQLYIKGGYTNKKVLDYAYNPKLFNLDFANAMTKMGNLSPLTGNKGQIRKVCSRVN</sequence>
<dbReference type="GO" id="GO:0020037">
    <property type="term" value="F:heme binding"/>
    <property type="evidence" value="ECO:0007669"/>
    <property type="project" value="UniProtKB-UniRule"/>
</dbReference>
<feature type="binding site" evidence="16">
    <location>
        <position position="173"/>
    </location>
    <ligand>
        <name>substrate</name>
    </ligand>
</feature>
<feature type="site" description="Transition state stabilizer" evidence="18">
    <location>
        <position position="73"/>
    </location>
</feature>
<dbReference type="FunFam" id="1.10.420.10:FF:000006">
    <property type="entry name" value="Peroxidase"/>
    <property type="match status" value="1"/>
</dbReference>
<keyword evidence="12 17" id="KW-0408">Iron</keyword>
<feature type="disulfide bond" evidence="19">
    <location>
        <begin position="132"/>
        <end position="324"/>
    </location>
</feature>
<dbReference type="PRINTS" id="PR00461">
    <property type="entry name" value="PLPEROXIDASE"/>
</dbReference>
<feature type="binding site" description="axial binding residue" evidence="17">
    <location>
        <position position="203"/>
    </location>
    <ligand>
        <name>heme b</name>
        <dbReference type="ChEBI" id="CHEBI:60344"/>
    </ligand>
    <ligandPart>
        <name>Fe</name>
        <dbReference type="ChEBI" id="CHEBI:18248"/>
    </ligandPart>
</feature>
<evidence type="ECO:0000256" key="11">
    <source>
        <dbReference type="ARBA" id="ARBA00023002"/>
    </source>
</evidence>
<feature type="binding site" evidence="17">
    <location>
        <position position="78"/>
    </location>
    <ligand>
        <name>Ca(2+)</name>
        <dbReference type="ChEBI" id="CHEBI:29108"/>
        <label>1</label>
    </ligand>
</feature>
<comment type="similarity">
    <text evidence="20">Belongs to the peroxidase family. Classical plant (class III) peroxidase subfamily.</text>
</comment>
<evidence type="ECO:0000256" key="18">
    <source>
        <dbReference type="PIRSR" id="PIRSR600823-4"/>
    </source>
</evidence>
<evidence type="ECO:0000256" key="4">
    <source>
        <dbReference type="ARBA" id="ARBA00006873"/>
    </source>
</evidence>
<dbReference type="PANTHER" id="PTHR31388:SF132">
    <property type="entry name" value="PEROXIDASE"/>
    <property type="match status" value="1"/>
</dbReference>
<evidence type="ECO:0000256" key="16">
    <source>
        <dbReference type="PIRSR" id="PIRSR600823-2"/>
    </source>
</evidence>
<dbReference type="Pfam" id="PF00141">
    <property type="entry name" value="peroxidase"/>
    <property type="match status" value="1"/>
</dbReference>
<dbReference type="GO" id="GO:0046872">
    <property type="term" value="F:metal ion binding"/>
    <property type="evidence" value="ECO:0007669"/>
    <property type="project" value="UniProtKB-UniRule"/>
</dbReference>
<dbReference type="CDD" id="cd00693">
    <property type="entry name" value="secretory_peroxidase"/>
    <property type="match status" value="1"/>
</dbReference>
<feature type="binding site" evidence="17">
    <location>
        <position position="85"/>
    </location>
    <ligand>
        <name>Ca(2+)</name>
        <dbReference type="ChEBI" id="CHEBI:29108"/>
        <label>1</label>
    </ligand>
</feature>
<comment type="similarity">
    <text evidence="4">Belongs to the peroxidase family. Ascorbate peroxidase subfamily.</text>
</comment>
<dbReference type="PaxDb" id="3827-XP_004514553.1"/>
<evidence type="ECO:0000256" key="5">
    <source>
        <dbReference type="ARBA" id="ARBA00012313"/>
    </source>
</evidence>
<keyword evidence="7 20" id="KW-0349">Heme</keyword>
<keyword evidence="22" id="KW-1185">Reference proteome</keyword>
<dbReference type="InterPro" id="IPR010255">
    <property type="entry name" value="Haem_peroxidase_sf"/>
</dbReference>
<keyword evidence="13 19" id="KW-1015">Disulfide bond</keyword>
<dbReference type="FunFam" id="1.10.520.10:FF:000009">
    <property type="entry name" value="Peroxidase"/>
    <property type="match status" value="1"/>
</dbReference>
<dbReference type="EC" id="1.11.1.7" evidence="5 20"/>
<dbReference type="GO" id="GO:0042744">
    <property type="term" value="P:hydrogen peroxide catabolic process"/>
    <property type="evidence" value="ECO:0007669"/>
    <property type="project" value="UniProtKB-KW"/>
</dbReference>
<evidence type="ECO:0000256" key="8">
    <source>
        <dbReference type="ARBA" id="ARBA00022723"/>
    </source>
</evidence>
<evidence type="ECO:0000256" key="7">
    <source>
        <dbReference type="ARBA" id="ARBA00022617"/>
    </source>
</evidence>
<dbReference type="Gene3D" id="1.10.420.10">
    <property type="entry name" value="Peroxidase, domain 2"/>
    <property type="match status" value="1"/>
</dbReference>
<dbReference type="GO" id="GO:0005576">
    <property type="term" value="C:extracellular region"/>
    <property type="evidence" value="ECO:0007669"/>
    <property type="project" value="UniProtKB-SubCell"/>
</dbReference>
<feature type="domain" description="Plant heme peroxidase family profile" evidence="21">
    <location>
        <begin position="32"/>
        <end position="328"/>
    </location>
</feature>
<dbReference type="PRINTS" id="PR00458">
    <property type="entry name" value="PEROXIDASE"/>
</dbReference>
<feature type="disulfide bond" evidence="19">
    <location>
        <begin position="79"/>
        <end position="84"/>
    </location>
</feature>
<dbReference type="Proteomes" id="UP000087171">
    <property type="component" value="Unplaced"/>
</dbReference>
<comment type="cofactor">
    <cofactor evidence="17 20">
        <name>heme b</name>
        <dbReference type="ChEBI" id="CHEBI:60344"/>
    </cofactor>
    <text evidence="17 20">Binds 1 heme b (iron(II)-protoporphyrin IX) group per subunit.</text>
</comment>
<accession>A0A1S2Z3T7</accession>
<dbReference type="PROSITE" id="PS50873">
    <property type="entry name" value="PEROXIDASE_4"/>
    <property type="match status" value="1"/>
</dbReference>
<gene>
    <name evidence="23" type="primary">LOC101492294</name>
</gene>
<name>A0A1S2Z3T7_CICAR</name>
<evidence type="ECO:0000256" key="2">
    <source>
        <dbReference type="ARBA" id="ARBA00002322"/>
    </source>
</evidence>
<keyword evidence="14" id="KW-0325">Glycoprotein</keyword>
<reference evidence="23" key="1">
    <citation type="submission" date="2025-08" db="UniProtKB">
        <authorList>
            <consortium name="RefSeq"/>
        </authorList>
    </citation>
    <scope>IDENTIFICATION</scope>
    <source>
        <tissue evidence="23">Etiolated seedlings</tissue>
    </source>
</reference>
<evidence type="ECO:0000256" key="12">
    <source>
        <dbReference type="ARBA" id="ARBA00023004"/>
    </source>
</evidence>
<dbReference type="GO" id="GO:0140825">
    <property type="term" value="F:lactoperoxidase activity"/>
    <property type="evidence" value="ECO:0007669"/>
    <property type="project" value="UniProtKB-EC"/>
</dbReference>
<evidence type="ECO:0000256" key="10">
    <source>
        <dbReference type="ARBA" id="ARBA00022837"/>
    </source>
</evidence>
<feature type="disulfide bond" evidence="19">
    <location>
        <begin position="46"/>
        <end position="126"/>
    </location>
</feature>
<proteinExistence type="inferred from homology"/>
<dbReference type="InterPro" id="IPR019793">
    <property type="entry name" value="Peroxidases_heam-ligand_BS"/>
</dbReference>
<dbReference type="GeneID" id="101492294"/>
<feature type="binding site" evidence="17">
    <location>
        <position position="81"/>
    </location>
    <ligand>
        <name>Ca(2+)</name>
        <dbReference type="ChEBI" id="CHEBI:29108"/>
        <label>1</label>
    </ligand>
</feature>
<keyword evidence="20" id="KW-0376">Hydrogen peroxide</keyword>
<dbReference type="InterPro" id="IPR000823">
    <property type="entry name" value="Peroxidase_pln"/>
</dbReference>
<feature type="binding site" evidence="17">
    <location>
        <position position="83"/>
    </location>
    <ligand>
        <name>Ca(2+)</name>
        <dbReference type="ChEBI" id="CHEBI:29108"/>
        <label>1</label>
    </ligand>
</feature>
<keyword evidence="8 17" id="KW-0479">Metal-binding</keyword>
<protein>
    <recommendedName>
        <fullName evidence="5 20">Peroxidase</fullName>
        <ecNumber evidence="5 20">1.11.1.7</ecNumber>
    </recommendedName>
</protein>
<dbReference type="PANTHER" id="PTHR31388">
    <property type="entry name" value="PEROXIDASE 72-RELATED"/>
    <property type="match status" value="1"/>
</dbReference>
<comment type="function">
    <text evidence="2">Removal of H(2)O(2), oxidation of toxic reductants, biosynthesis and degradation of lignin, suberization, auxin catabolism, response to environmental stresses such as wounding, pathogen attack and oxidative stress. These functions might be dependent on each isozyme/isoform in each plant tissue.</text>
</comment>
<dbReference type="PROSITE" id="PS00435">
    <property type="entry name" value="PEROXIDASE_1"/>
    <property type="match status" value="1"/>
</dbReference>
<feature type="binding site" evidence="17">
    <location>
        <position position="250"/>
    </location>
    <ligand>
        <name>Ca(2+)</name>
        <dbReference type="ChEBI" id="CHEBI:29108"/>
        <label>2</label>
    </ligand>
</feature>
<feature type="binding site" evidence="17">
    <location>
        <position position="99"/>
    </location>
    <ligand>
        <name>Ca(2+)</name>
        <dbReference type="ChEBI" id="CHEBI:29108"/>
        <label>1</label>
    </ligand>
</feature>
<dbReference type="STRING" id="3827.A0A1S2Z3T7"/>
<comment type="catalytic activity">
    <reaction evidence="1 20">
        <text>2 a phenolic donor + H2O2 = 2 a phenolic radical donor + 2 H2O</text>
        <dbReference type="Rhea" id="RHEA:56136"/>
        <dbReference type="ChEBI" id="CHEBI:15377"/>
        <dbReference type="ChEBI" id="CHEBI:16240"/>
        <dbReference type="ChEBI" id="CHEBI:139520"/>
        <dbReference type="ChEBI" id="CHEBI:139521"/>
        <dbReference type="EC" id="1.11.1.7"/>
    </reaction>
</comment>
<dbReference type="RefSeq" id="XP_004514553.1">
    <property type="nucleotide sequence ID" value="XM_004514496.3"/>
</dbReference>
<dbReference type="InterPro" id="IPR033905">
    <property type="entry name" value="Secretory_peroxidase"/>
</dbReference>
<feature type="chain" id="PRO_5010006615" description="Peroxidase" evidence="20">
    <location>
        <begin position="20"/>
        <end position="328"/>
    </location>
</feature>
<dbReference type="KEGG" id="cam:101492294"/>
<evidence type="ECO:0000256" key="1">
    <source>
        <dbReference type="ARBA" id="ARBA00000189"/>
    </source>
</evidence>
<comment type="cofactor">
    <cofactor evidence="17 20">
        <name>Ca(2+)</name>
        <dbReference type="ChEBI" id="CHEBI:29108"/>
    </cofactor>
    <text evidence="17 20">Binds 2 calcium ions per subunit.</text>
</comment>
<feature type="active site" description="Proton acceptor" evidence="15">
    <location>
        <position position="77"/>
    </location>
</feature>
<evidence type="ECO:0000256" key="6">
    <source>
        <dbReference type="ARBA" id="ARBA00022559"/>
    </source>
</evidence>
<keyword evidence="11 20" id="KW-0560">Oxidoreductase</keyword>
<dbReference type="InterPro" id="IPR002016">
    <property type="entry name" value="Haem_peroxidase"/>
</dbReference>
<evidence type="ECO:0000313" key="23">
    <source>
        <dbReference type="RefSeq" id="XP_004514553.1"/>
    </source>
</evidence>
<evidence type="ECO:0000256" key="17">
    <source>
        <dbReference type="PIRSR" id="PIRSR600823-3"/>
    </source>
</evidence>
<feature type="disulfide bond" evidence="19">
    <location>
        <begin position="210"/>
        <end position="235"/>
    </location>
</feature>
<evidence type="ECO:0000256" key="14">
    <source>
        <dbReference type="ARBA" id="ARBA00023180"/>
    </source>
</evidence>
<feature type="binding site" evidence="17">
    <location>
        <position position="255"/>
    </location>
    <ligand>
        <name>Ca(2+)</name>
        <dbReference type="ChEBI" id="CHEBI:29108"/>
        <label>2</label>
    </ligand>
</feature>